<feature type="domain" description="tRNA(Ile)-lysidine/2-thiocytidine synthase N-terminal" evidence="7">
    <location>
        <begin position="21"/>
        <end position="199"/>
    </location>
</feature>
<dbReference type="SUPFAM" id="SSF52402">
    <property type="entry name" value="Adenine nucleotide alpha hydrolases-like"/>
    <property type="match status" value="1"/>
</dbReference>
<keyword evidence="3 6" id="KW-0547">Nucleotide-binding</keyword>
<keyword evidence="1 6" id="KW-0436">Ligase</keyword>
<dbReference type="GO" id="GO:0005524">
    <property type="term" value="F:ATP binding"/>
    <property type="evidence" value="ECO:0007669"/>
    <property type="project" value="UniProtKB-UniRule"/>
</dbReference>
<accession>A0A4D6WYX9</accession>
<comment type="function">
    <text evidence="6">Ligates lysine onto the cytidine present at position 34 of the AUA codon-specific tRNA(Ile) that contains the anticodon CAU, in an ATP-dependent manner. Cytidine is converted to lysidine, thus changing the amino acid specificity of the tRNA from methionine to isoleucine.</text>
</comment>
<dbReference type="EMBL" id="MK814729">
    <property type="protein sequence ID" value="QCI08332.1"/>
    <property type="molecule type" value="Genomic_DNA"/>
</dbReference>
<comment type="similarity">
    <text evidence="6">Belongs to the tRNA(Ile)-lysidine synthase family.</text>
</comment>
<sequence>MKSYFNNQLQFIIAKYKINTLLISISGGQDSLCLIKIIENLKKNKVIYKVHYIYIDHQWNIKSKKQILHLINYIKQYKSQMTIYQIHNYALSESIARSNRYHILINYAIKNQYQYILTAHTQTDKIETFLYNLIRGTSIDGATSLIPHREIDSHLHIFRPFLLISRINTNWFCRKFCLPIWSDYSNYNLYIKRNRIRNELIPYLKNYFNINVENKIVNFLMLSNEDNEYIKQNSMKLYLKSRHKYFIALNYEQIKHQHITLKKRTLQLFFFHNFNINLSINYINQLIFKLDQCILDHIIKYKNLDIIIKQPWIYIK</sequence>
<dbReference type="InterPro" id="IPR012795">
    <property type="entry name" value="tRNA_Ile_lys_synt_N"/>
</dbReference>
<evidence type="ECO:0000256" key="1">
    <source>
        <dbReference type="ARBA" id="ARBA00022598"/>
    </source>
</evidence>
<name>A0A4D6WYX9_9FLOR</name>
<dbReference type="PANTHER" id="PTHR43033:SF1">
    <property type="entry name" value="TRNA(ILE)-LYSIDINE SYNTHASE-RELATED"/>
    <property type="match status" value="1"/>
</dbReference>
<dbReference type="NCBIfam" id="TIGR02432">
    <property type="entry name" value="lysidine_TilS_N"/>
    <property type="match status" value="1"/>
</dbReference>
<proteinExistence type="inferred from homology"/>
<comment type="catalytic activity">
    <reaction evidence="5 6">
        <text>cytidine(34) in tRNA(Ile2) + L-lysine + ATP = lysidine(34) in tRNA(Ile2) + AMP + diphosphate + H(+)</text>
        <dbReference type="Rhea" id="RHEA:43744"/>
        <dbReference type="Rhea" id="RHEA-COMP:10625"/>
        <dbReference type="Rhea" id="RHEA-COMP:10670"/>
        <dbReference type="ChEBI" id="CHEBI:15378"/>
        <dbReference type="ChEBI" id="CHEBI:30616"/>
        <dbReference type="ChEBI" id="CHEBI:32551"/>
        <dbReference type="ChEBI" id="CHEBI:33019"/>
        <dbReference type="ChEBI" id="CHEBI:82748"/>
        <dbReference type="ChEBI" id="CHEBI:83665"/>
        <dbReference type="ChEBI" id="CHEBI:456215"/>
        <dbReference type="EC" id="6.3.4.19"/>
    </reaction>
</comment>
<dbReference type="CDD" id="cd01992">
    <property type="entry name" value="TilS_N"/>
    <property type="match status" value="1"/>
</dbReference>
<geneLocation type="plastid" evidence="8"/>
<evidence type="ECO:0000256" key="4">
    <source>
        <dbReference type="ARBA" id="ARBA00022840"/>
    </source>
</evidence>
<gene>
    <name evidence="6 8" type="primary">tilS</name>
</gene>
<organism evidence="8">
    <name type="scientific">Ptilothamnion sphaericum</name>
    <dbReference type="NCBI Taxonomy" id="1498216"/>
    <lineage>
        <taxon>Eukaryota</taxon>
        <taxon>Rhodophyta</taxon>
        <taxon>Florideophyceae</taxon>
        <taxon>Rhodymeniophycidae</taxon>
        <taxon>Ceramiales</taxon>
        <taxon>Wrangeliaceae</taxon>
        <taxon>Ptilothamnion</taxon>
    </lineage>
</organism>
<evidence type="ECO:0000256" key="5">
    <source>
        <dbReference type="ARBA" id="ARBA00048539"/>
    </source>
</evidence>
<dbReference type="Pfam" id="PF01171">
    <property type="entry name" value="ATP_bind_3"/>
    <property type="match status" value="1"/>
</dbReference>
<dbReference type="AlphaFoldDB" id="A0A4D6WYX9"/>
<keyword evidence="8" id="KW-0934">Plastid</keyword>
<dbReference type="GO" id="GO:0032267">
    <property type="term" value="F:tRNA(Ile)-lysidine synthase activity"/>
    <property type="evidence" value="ECO:0007669"/>
    <property type="project" value="UniProtKB-EC"/>
</dbReference>
<feature type="binding site" evidence="6">
    <location>
        <begin position="26"/>
        <end position="31"/>
    </location>
    <ligand>
        <name>ATP</name>
        <dbReference type="ChEBI" id="CHEBI:30616"/>
    </ligand>
</feature>
<evidence type="ECO:0000313" key="8">
    <source>
        <dbReference type="EMBL" id="QCI08332.1"/>
    </source>
</evidence>
<dbReference type="HAMAP" id="MF_01161">
    <property type="entry name" value="tRNA_Ile_lys_synt"/>
    <property type="match status" value="1"/>
</dbReference>
<keyword evidence="2 6" id="KW-0819">tRNA processing</keyword>
<dbReference type="Gene3D" id="3.40.50.620">
    <property type="entry name" value="HUPs"/>
    <property type="match status" value="1"/>
</dbReference>
<keyword evidence="4 6" id="KW-0067">ATP-binding</keyword>
<dbReference type="InterPro" id="IPR011063">
    <property type="entry name" value="TilS/TtcA_N"/>
</dbReference>
<dbReference type="PANTHER" id="PTHR43033">
    <property type="entry name" value="TRNA(ILE)-LYSIDINE SYNTHASE-RELATED"/>
    <property type="match status" value="1"/>
</dbReference>
<evidence type="ECO:0000259" key="7">
    <source>
        <dbReference type="Pfam" id="PF01171"/>
    </source>
</evidence>
<protein>
    <recommendedName>
        <fullName evidence="6">tRNA(Ile)-lysidine synthase</fullName>
        <ecNumber evidence="6">6.3.4.19</ecNumber>
    </recommendedName>
    <alternativeName>
        <fullName evidence="6">tRNA(Ile)-2-lysyl-cytidine synthase</fullName>
    </alternativeName>
    <alternativeName>
        <fullName evidence="6">tRNA(Ile)-lysidine synthetase</fullName>
    </alternativeName>
</protein>
<dbReference type="InterPro" id="IPR014729">
    <property type="entry name" value="Rossmann-like_a/b/a_fold"/>
</dbReference>
<dbReference type="EC" id="6.3.4.19" evidence="6"/>
<evidence type="ECO:0000256" key="2">
    <source>
        <dbReference type="ARBA" id="ARBA00022694"/>
    </source>
</evidence>
<dbReference type="SUPFAM" id="SSF82829">
    <property type="entry name" value="MesJ substrate recognition domain-like"/>
    <property type="match status" value="1"/>
</dbReference>
<evidence type="ECO:0000256" key="3">
    <source>
        <dbReference type="ARBA" id="ARBA00022741"/>
    </source>
</evidence>
<dbReference type="InterPro" id="IPR012094">
    <property type="entry name" value="tRNA_Ile_lys_synt"/>
</dbReference>
<dbReference type="GO" id="GO:0006400">
    <property type="term" value="P:tRNA modification"/>
    <property type="evidence" value="ECO:0007669"/>
    <property type="project" value="UniProtKB-UniRule"/>
</dbReference>
<reference evidence="8" key="2">
    <citation type="submission" date="2019-04" db="EMBL/GenBank/DDBJ databases">
        <authorList>
            <person name="Pasella M."/>
        </authorList>
    </citation>
    <scope>NUCLEOTIDE SEQUENCE</scope>
    <source>
        <strain evidence="8">PD2949_3</strain>
    </source>
</reference>
<comment type="domain">
    <text evidence="6">The N-terminal region contains the highly conserved SGGXDS motif, predicted to be a P-loop motif involved in ATP binding.</text>
</comment>
<evidence type="ECO:0000256" key="6">
    <source>
        <dbReference type="HAMAP-Rule" id="MF_01161"/>
    </source>
</evidence>
<reference evidence="8" key="1">
    <citation type="journal article" date="2019" name="Mol. Phylogenet. Evol.">
        <title>Morphological evolution and classification of the red algal order Ceramiales inferred using plastid phylogenomics.</title>
        <authorList>
            <person name="Diaz-Tapia P."/>
            <person name="Pasella M.M."/>
            <person name="Verbruggen H."/>
            <person name="Maggs C.A."/>
        </authorList>
    </citation>
    <scope>NUCLEOTIDE SEQUENCE</scope>
    <source>
        <strain evidence="8">PD2949_3</strain>
    </source>
</reference>